<dbReference type="GO" id="GO:0005737">
    <property type="term" value="C:cytoplasm"/>
    <property type="evidence" value="ECO:0007669"/>
    <property type="project" value="TreeGrafter"/>
</dbReference>
<evidence type="ECO:0000259" key="3">
    <source>
        <dbReference type="PROSITE" id="PS50975"/>
    </source>
</evidence>
<keyword evidence="1" id="KW-0464">Manganese</keyword>
<evidence type="ECO:0000313" key="4">
    <source>
        <dbReference type="EMBL" id="PDH32771.1"/>
    </source>
</evidence>
<dbReference type="PROSITE" id="PS50975">
    <property type="entry name" value="ATP_GRASP"/>
    <property type="match status" value="1"/>
</dbReference>
<reference evidence="4 5" key="1">
    <citation type="submission" date="2017-08" db="EMBL/GenBank/DDBJ databases">
        <title>Fine stratification of microbial communities through a metagenomic profile of the photic zone.</title>
        <authorList>
            <person name="Haro-Moreno J.M."/>
            <person name="Lopez-Perez M."/>
            <person name="De La Torre J."/>
            <person name="Picazo A."/>
            <person name="Camacho A."/>
            <person name="Rodriguez-Valera F."/>
        </authorList>
    </citation>
    <scope>NUCLEOTIDE SEQUENCE [LARGE SCALE GENOMIC DNA]</scope>
    <source>
        <strain evidence="4">MED-G28</strain>
    </source>
</reference>
<keyword evidence="2" id="KW-0547">Nucleotide-binding</keyword>
<dbReference type="EMBL" id="NTJZ01000013">
    <property type="protein sequence ID" value="PDH32771.1"/>
    <property type="molecule type" value="Genomic_DNA"/>
</dbReference>
<dbReference type="Proteomes" id="UP000219329">
    <property type="component" value="Unassembled WGS sequence"/>
</dbReference>
<dbReference type="InterPro" id="IPR011761">
    <property type="entry name" value="ATP-grasp"/>
</dbReference>
<comment type="caution">
    <text evidence="4">The sequence shown here is derived from an EMBL/GenBank/DDBJ whole genome shotgun (WGS) entry which is preliminary data.</text>
</comment>
<dbReference type="Gene3D" id="3.30.1490.20">
    <property type="entry name" value="ATP-grasp fold, A domain"/>
    <property type="match status" value="1"/>
</dbReference>
<name>A0A2A5W8R9_9GAMM</name>
<gene>
    <name evidence="4" type="ORF">CNF02_10950</name>
</gene>
<evidence type="ECO:0000256" key="1">
    <source>
        <dbReference type="ARBA" id="ARBA00023211"/>
    </source>
</evidence>
<accession>A0A2A5W8R9</accession>
<dbReference type="GO" id="GO:0009432">
    <property type="term" value="P:SOS response"/>
    <property type="evidence" value="ECO:0007669"/>
    <property type="project" value="TreeGrafter"/>
</dbReference>
<dbReference type="SUPFAM" id="SSF56059">
    <property type="entry name" value="Glutathione synthetase ATP-binding domain-like"/>
    <property type="match status" value="1"/>
</dbReference>
<dbReference type="GO" id="GO:0005524">
    <property type="term" value="F:ATP binding"/>
    <property type="evidence" value="ECO:0007669"/>
    <property type="project" value="UniProtKB-UniRule"/>
</dbReference>
<dbReference type="PANTHER" id="PTHR21621:SF0">
    <property type="entry name" value="BETA-CITRYLGLUTAMATE SYNTHASE B-RELATED"/>
    <property type="match status" value="1"/>
</dbReference>
<proteinExistence type="predicted"/>
<feature type="domain" description="ATP-grasp" evidence="3">
    <location>
        <begin position="232"/>
        <end position="504"/>
    </location>
</feature>
<sequence>MNSSQQAVSVYIPKKTLKGANLYFPNSILVAELDVSISRRPVDVSFRDAALQLLNGYRPSSAGLNLTMLPPLPDSLRTNSIAGVLNFLALTLQRWCGLPVEFAKVLDNMTEKPEEDQGEHIVFECRFDHMAIAAGQIAAEICLHCINPDMVDEQRLQTLLNEFLRVFLEKRATQIPFIHYAERQGIPWQPLTSDGSILGFGQGAKLHLIHQNLTSATSHIAARIAADKNTAATILRGQGIPVPRQYVVNSTEMALQAAQQLGFPVVVKTSAKGVGADVFVDICNEHELSEAFNEVAKRGPVIVEQLIFGDQHQLIVINGRFRSARKQKPSHVIGDGILSINALIEAANKTRLANDWQLIPNDGKAEAILIKQNMEMSTVPSEGQEVKLGSKAKLSAGGTTEDVTDQIHPANIQLAERATAIIDMDVAGLDFIINDISKPFWEAGGAFCGVNVAPELIFNEQELILDERFPEDNKGKVILIVLLDSAAESERGLKISKQLQSKFSKVGLATSGGLLLDSELVSPGDFANYNGVRAALCEPAVNAVILEISSDEIVMNGLGAERCDLAIFSSQEGGEITRFSQASRRLLESVSECVLDNSIVRDADAASFEAKQLAREINALPR</sequence>
<keyword evidence="2" id="KW-0067">ATP-binding</keyword>
<evidence type="ECO:0000256" key="2">
    <source>
        <dbReference type="PROSITE-ProRule" id="PRU00409"/>
    </source>
</evidence>
<dbReference type="InterPro" id="IPR013815">
    <property type="entry name" value="ATP_grasp_subdomain_1"/>
</dbReference>
<organism evidence="4 5">
    <name type="scientific">OM182 bacterium MED-G28</name>
    <dbReference type="NCBI Taxonomy" id="1986256"/>
    <lineage>
        <taxon>Bacteria</taxon>
        <taxon>Pseudomonadati</taxon>
        <taxon>Pseudomonadota</taxon>
        <taxon>Gammaproteobacteria</taxon>
        <taxon>OMG group</taxon>
        <taxon>OM182 clade</taxon>
    </lineage>
</organism>
<dbReference type="PANTHER" id="PTHR21621">
    <property type="entry name" value="RIBOSOMAL PROTEIN S6 MODIFICATION PROTEIN"/>
    <property type="match status" value="1"/>
</dbReference>
<dbReference type="AlphaFoldDB" id="A0A2A5W8R9"/>
<evidence type="ECO:0000313" key="5">
    <source>
        <dbReference type="Proteomes" id="UP000219329"/>
    </source>
</evidence>
<dbReference type="GO" id="GO:0018169">
    <property type="term" value="F:ribosomal S6-glutamic acid ligase activity"/>
    <property type="evidence" value="ECO:0007669"/>
    <property type="project" value="TreeGrafter"/>
</dbReference>
<protein>
    <recommendedName>
        <fullName evidence="3">ATP-grasp domain-containing protein</fullName>
    </recommendedName>
</protein>
<dbReference type="Gene3D" id="3.30.470.20">
    <property type="entry name" value="ATP-grasp fold, B domain"/>
    <property type="match status" value="1"/>
</dbReference>
<dbReference type="GO" id="GO:0046872">
    <property type="term" value="F:metal ion binding"/>
    <property type="evidence" value="ECO:0007669"/>
    <property type="project" value="InterPro"/>
</dbReference>